<organism evidence="2 3">
    <name type="scientific">Natranaerovirga pectinivora</name>
    <dbReference type="NCBI Taxonomy" id="682400"/>
    <lineage>
        <taxon>Bacteria</taxon>
        <taxon>Bacillati</taxon>
        <taxon>Bacillota</taxon>
        <taxon>Clostridia</taxon>
        <taxon>Lachnospirales</taxon>
        <taxon>Natranaerovirgaceae</taxon>
        <taxon>Natranaerovirga</taxon>
    </lineage>
</organism>
<feature type="transmembrane region" description="Helical" evidence="1">
    <location>
        <begin position="44"/>
        <end position="69"/>
    </location>
</feature>
<reference evidence="2 3" key="1">
    <citation type="submission" date="2019-03" db="EMBL/GenBank/DDBJ databases">
        <title>Genomic Encyclopedia of Type Strains, Phase IV (KMG-IV): sequencing the most valuable type-strain genomes for metagenomic binning, comparative biology and taxonomic classification.</title>
        <authorList>
            <person name="Goeker M."/>
        </authorList>
    </citation>
    <scope>NUCLEOTIDE SEQUENCE [LARGE SCALE GENOMIC DNA]</scope>
    <source>
        <strain evidence="2 3">DSM 24629</strain>
    </source>
</reference>
<evidence type="ECO:0000256" key="1">
    <source>
        <dbReference type="SAM" id="Phobius"/>
    </source>
</evidence>
<evidence type="ECO:0000313" key="3">
    <source>
        <dbReference type="Proteomes" id="UP000294902"/>
    </source>
</evidence>
<dbReference type="Proteomes" id="UP000294902">
    <property type="component" value="Unassembled WGS sequence"/>
</dbReference>
<protein>
    <submittedName>
        <fullName evidence="2">Putative F0F1-ATPase subunit (Ca2+/Mg2+ transporter)</fullName>
    </submittedName>
</protein>
<dbReference type="Pfam" id="PF09527">
    <property type="entry name" value="ATPase_gene1"/>
    <property type="match status" value="1"/>
</dbReference>
<keyword evidence="1" id="KW-1133">Transmembrane helix</keyword>
<evidence type="ECO:0000313" key="2">
    <source>
        <dbReference type="EMBL" id="TCT13093.1"/>
    </source>
</evidence>
<dbReference type="EMBL" id="SMAL01000009">
    <property type="protein sequence ID" value="TCT13093.1"/>
    <property type="molecule type" value="Genomic_DNA"/>
</dbReference>
<dbReference type="InterPro" id="IPR032820">
    <property type="entry name" value="ATPase_put"/>
</dbReference>
<name>A0A4R3MIE5_9FIRM</name>
<dbReference type="OrthoDB" id="1708087at2"/>
<sequence>MKIDPHVLKHLVLLNQIALTIIIPIIFCIFIGKWLDDKLGTNGVITFVFIILGLLAAIRNFFVITTRFLEEQKGSKK</sequence>
<keyword evidence="1" id="KW-0812">Transmembrane</keyword>
<keyword evidence="3" id="KW-1185">Reference proteome</keyword>
<keyword evidence="1" id="KW-0472">Membrane</keyword>
<dbReference type="RefSeq" id="WP_132253401.1">
    <property type="nucleotide sequence ID" value="NZ_SMAL01000009.1"/>
</dbReference>
<dbReference type="AlphaFoldDB" id="A0A4R3MIE5"/>
<accession>A0A4R3MIE5</accession>
<feature type="transmembrane region" description="Helical" evidence="1">
    <location>
        <begin position="12"/>
        <end position="32"/>
    </location>
</feature>
<gene>
    <name evidence="2" type="ORF">EDC18_10956</name>
</gene>
<comment type="caution">
    <text evidence="2">The sequence shown here is derived from an EMBL/GenBank/DDBJ whole genome shotgun (WGS) entry which is preliminary data.</text>
</comment>
<proteinExistence type="predicted"/>